<comment type="caution">
    <text evidence="1">The sequence shown here is derived from an EMBL/GenBank/DDBJ whole genome shotgun (WGS) entry which is preliminary data.</text>
</comment>
<gene>
    <name evidence="1" type="ORF">KCG49_03130</name>
</gene>
<keyword evidence="2" id="KW-1185">Reference proteome</keyword>
<sequence>MKTKTIITSFLRVMAIVLTLVVLMPSAVKLLHALNHHKHEVCKNDNNGYTHFHETDLDCDFYKFKLTKNQYFLVYDYDESFSFLCASQSLSYYISLNNHQHLTRHLRGPPSLV</sequence>
<reference evidence="1" key="1">
    <citation type="submission" date="2021-04" db="EMBL/GenBank/DDBJ databases">
        <authorList>
            <person name="Pira H."/>
            <person name="Risdian C."/>
            <person name="Wink J."/>
        </authorList>
    </citation>
    <scope>NUCLEOTIDE SEQUENCE</scope>
    <source>
        <strain evidence="1">WHY3</strain>
    </source>
</reference>
<accession>A0A9X1F7R4</accession>
<proteinExistence type="predicted"/>
<name>A0A9X1F7R4_9FLAO</name>
<evidence type="ECO:0000313" key="2">
    <source>
        <dbReference type="Proteomes" id="UP001138894"/>
    </source>
</evidence>
<dbReference type="Proteomes" id="UP001138894">
    <property type="component" value="Unassembled WGS sequence"/>
</dbReference>
<dbReference type="EMBL" id="JAGSPD010000002">
    <property type="protein sequence ID" value="MBV7268183.1"/>
    <property type="molecule type" value="Genomic_DNA"/>
</dbReference>
<evidence type="ECO:0000313" key="1">
    <source>
        <dbReference type="EMBL" id="MBV7268183.1"/>
    </source>
</evidence>
<dbReference type="AlphaFoldDB" id="A0A9X1F7R4"/>
<organism evidence="1 2">
    <name type="scientific">Winogradskyella luteola</name>
    <dbReference type="NCBI Taxonomy" id="2828330"/>
    <lineage>
        <taxon>Bacteria</taxon>
        <taxon>Pseudomonadati</taxon>
        <taxon>Bacteroidota</taxon>
        <taxon>Flavobacteriia</taxon>
        <taxon>Flavobacteriales</taxon>
        <taxon>Flavobacteriaceae</taxon>
        <taxon>Winogradskyella</taxon>
    </lineage>
</organism>
<dbReference type="RefSeq" id="WP_218544727.1">
    <property type="nucleotide sequence ID" value="NZ_JAGSPD010000002.1"/>
</dbReference>
<protein>
    <submittedName>
        <fullName evidence="1">Uncharacterized protein</fullName>
    </submittedName>
</protein>